<feature type="region of interest" description="Disordered" evidence="3">
    <location>
        <begin position="105"/>
        <end position="138"/>
    </location>
</feature>
<evidence type="ECO:0000313" key="5">
    <source>
        <dbReference type="EMBL" id="CAG84666.2"/>
    </source>
</evidence>
<dbReference type="eggNOG" id="KOG2049">
    <property type="taxonomic scope" value="Eukaryota"/>
</dbReference>
<feature type="repeat" description="Pumilio" evidence="2">
    <location>
        <begin position="674"/>
        <end position="709"/>
    </location>
</feature>
<keyword evidence="6" id="KW-1185">Reference proteome</keyword>
<dbReference type="Proteomes" id="UP000000599">
    <property type="component" value="Chromosome A"/>
</dbReference>
<evidence type="ECO:0000256" key="1">
    <source>
        <dbReference type="ARBA" id="ARBA00022737"/>
    </source>
</evidence>
<dbReference type="AlphaFoldDB" id="Q6BYK9"/>
<feature type="region of interest" description="Disordered" evidence="3">
    <location>
        <begin position="1"/>
        <end position="92"/>
    </location>
</feature>
<dbReference type="OrthoDB" id="668540at2759"/>
<feature type="repeat" description="Pumilio" evidence="2">
    <location>
        <begin position="602"/>
        <end position="637"/>
    </location>
</feature>
<dbReference type="GO" id="GO:0010608">
    <property type="term" value="P:post-transcriptional regulation of gene expression"/>
    <property type="evidence" value="ECO:0007669"/>
    <property type="project" value="TreeGrafter"/>
</dbReference>
<dbReference type="HOGENOM" id="CLU_016143_1_1_1"/>
<feature type="repeat" description="Pumilio" evidence="2">
    <location>
        <begin position="529"/>
        <end position="564"/>
    </location>
</feature>
<feature type="repeat" description="Pumilio" evidence="2">
    <location>
        <begin position="475"/>
        <end position="512"/>
    </location>
</feature>
<dbReference type="InterPro" id="IPR016024">
    <property type="entry name" value="ARM-type_fold"/>
</dbReference>
<dbReference type="InterPro" id="IPR001313">
    <property type="entry name" value="Pumilio_RNA-bd_rpt"/>
</dbReference>
<dbReference type="PANTHER" id="PTHR12537:SF13">
    <property type="entry name" value="PUMILIO HOMOLOGY DOMAIN FAMILY MEMBER 4"/>
    <property type="match status" value="1"/>
</dbReference>
<dbReference type="Gene3D" id="1.25.10.10">
    <property type="entry name" value="Leucine-rich Repeat Variant"/>
    <property type="match status" value="1"/>
</dbReference>
<feature type="region of interest" description="Disordered" evidence="3">
    <location>
        <begin position="299"/>
        <end position="322"/>
    </location>
</feature>
<sequence>MTTNLQSRSASVSNQGDAEEPSSFLPGKAGASKNVGNNLRSASIGSSFFNKDASNFFNPKDAANTTSSSMDDEFVKETNENPPNPPASSDLDIVDALGTLNLDEEFELTNKDTGNAKEKKGTQSSNEAAKQRDTATSNTPFSQHAQFLYAGNSNTNDGNNNYHQQFYSQYPAQQGSLTPNSSIGTFVPSTFGHVNTPSSTWSNTFIPSSAPPFAYGNSNAASANALNVKPFELPDDGKSKDKRANGENVIPGLHLPFTTTPPPLDTFGGVLNSQIPFGANVPIGMESYGFQEGYKLAEGSSSESEVENSIPSDRTKGSSNQQQFMSGSIRMDGAQAASVNEYQSIVGNEGSHSNNQFNNLPDNLNFPMLNVGQMVPPSAQSGTPNMWNQIPMNYNSNVNSQQHSFVNNRVPQNQAISGQGVNGGRFNNNGNHNNNNNRRNHYNSNDGMNVHRKMHINNKRKGDDASKYTNAKLEDFTGQIYSLCKDQHGCRFLQRQLDLGREAASNPNADLENTQILTNDIAATMIFNEIYLKIIELMTDPFGNYLIQKLFENVSADQRIILVKNASPEFIRIALDPHGTRALQKLIECITTEEESRLIINSLSPRIVALSRDLNGNHVVQKCLQRLKPEENQFIFETASLHCNEIATHRHGCCVLQRCLDHGNLAQRKQLSLKVAENATNLSLDPFGNYVVQYVLSRGDDESIRIILDHIKANVVSLSLHKFGSNVIEKSLRINKLTDSLIDVLLLNKERFSEMLNDAFGNYVLQTSLDVANVRDLGKLSQALQPLLPNIKNTPHGRRIMIKIQNIL</sequence>
<dbReference type="CDD" id="cd07920">
    <property type="entry name" value="Pumilio"/>
    <property type="match status" value="1"/>
</dbReference>
<dbReference type="OMA" id="LHCNEIA"/>
<feature type="compositionally biased region" description="Low complexity" evidence="3">
    <location>
        <begin position="299"/>
        <end position="312"/>
    </location>
</feature>
<accession>Q6BYK9</accession>
<feature type="repeat" description="Pumilio" evidence="2">
    <location>
        <begin position="710"/>
        <end position="748"/>
    </location>
</feature>
<feature type="compositionally biased region" description="Low complexity" evidence="3">
    <location>
        <begin position="427"/>
        <end position="445"/>
    </location>
</feature>
<dbReference type="PROSITE" id="PS50303">
    <property type="entry name" value="PUM_HD"/>
    <property type="match status" value="1"/>
</dbReference>
<evidence type="ECO:0000313" key="6">
    <source>
        <dbReference type="Proteomes" id="UP000000599"/>
    </source>
</evidence>
<protein>
    <submittedName>
        <fullName evidence="5">DEHA2A08778p</fullName>
    </submittedName>
</protein>
<feature type="repeat" description="Pumilio" evidence="2">
    <location>
        <begin position="565"/>
        <end position="601"/>
    </location>
</feature>
<dbReference type="InParanoid" id="Q6BYK9"/>
<feature type="compositionally biased region" description="Polar residues" evidence="3">
    <location>
        <begin position="1"/>
        <end position="16"/>
    </location>
</feature>
<dbReference type="SUPFAM" id="SSF48371">
    <property type="entry name" value="ARM repeat"/>
    <property type="match status" value="1"/>
</dbReference>
<proteinExistence type="predicted"/>
<dbReference type="InterPro" id="IPR033133">
    <property type="entry name" value="PUM-HD"/>
</dbReference>
<feature type="domain" description="PUM-HD" evidence="4">
    <location>
        <begin position="451"/>
        <end position="808"/>
    </location>
</feature>
<dbReference type="RefSeq" id="XP_456710.2">
    <property type="nucleotide sequence ID" value="XM_456710.1"/>
</dbReference>
<feature type="compositionally biased region" description="Polar residues" evidence="3">
    <location>
        <begin position="34"/>
        <end position="69"/>
    </location>
</feature>
<feature type="compositionally biased region" description="Basic and acidic residues" evidence="3">
    <location>
        <begin position="235"/>
        <end position="245"/>
    </location>
</feature>
<feature type="region of interest" description="Disordered" evidence="3">
    <location>
        <begin position="234"/>
        <end position="257"/>
    </location>
</feature>
<dbReference type="GO" id="GO:0003729">
    <property type="term" value="F:mRNA binding"/>
    <property type="evidence" value="ECO:0007669"/>
    <property type="project" value="TreeGrafter"/>
</dbReference>
<dbReference type="GO" id="GO:0010629">
    <property type="term" value="P:negative regulation of gene expression"/>
    <property type="evidence" value="ECO:0007669"/>
    <property type="project" value="UniProtKB-ARBA"/>
</dbReference>
<feature type="region of interest" description="Disordered" evidence="3">
    <location>
        <begin position="427"/>
        <end position="448"/>
    </location>
</feature>
<dbReference type="InterPro" id="IPR011989">
    <property type="entry name" value="ARM-like"/>
</dbReference>
<dbReference type="FunFam" id="1.25.10.10:FF:000237">
    <property type="entry name" value="Pumilio homolog 9"/>
    <property type="match status" value="1"/>
</dbReference>
<dbReference type="PROSITE" id="PS50302">
    <property type="entry name" value="PUM"/>
    <property type="match status" value="6"/>
</dbReference>
<dbReference type="GeneID" id="2899761"/>
<feature type="compositionally biased region" description="Polar residues" evidence="3">
    <location>
        <begin position="122"/>
        <end position="138"/>
    </location>
</feature>
<reference evidence="5 6" key="1">
    <citation type="journal article" date="2004" name="Nature">
        <title>Genome evolution in yeasts.</title>
        <authorList>
            <consortium name="Genolevures"/>
            <person name="Dujon B."/>
            <person name="Sherman D."/>
            <person name="Fischer G."/>
            <person name="Durrens P."/>
            <person name="Casaregola S."/>
            <person name="Lafontaine I."/>
            <person name="de Montigny J."/>
            <person name="Marck C."/>
            <person name="Neuveglise C."/>
            <person name="Talla E."/>
            <person name="Goffard N."/>
            <person name="Frangeul L."/>
            <person name="Aigle M."/>
            <person name="Anthouard V."/>
            <person name="Babour A."/>
            <person name="Barbe V."/>
            <person name="Barnay S."/>
            <person name="Blanchin S."/>
            <person name="Beckerich J.M."/>
            <person name="Beyne E."/>
            <person name="Bleykasten C."/>
            <person name="Boisrame A."/>
            <person name="Boyer J."/>
            <person name="Cattolico L."/>
            <person name="Confanioleri F."/>
            <person name="de Daruvar A."/>
            <person name="Despons L."/>
            <person name="Fabre E."/>
            <person name="Fairhead C."/>
            <person name="Ferry-Dumazet H."/>
            <person name="Groppi A."/>
            <person name="Hantraye F."/>
            <person name="Hennequin C."/>
            <person name="Jauniaux N."/>
            <person name="Joyet P."/>
            <person name="Kachouri R."/>
            <person name="Kerrest A."/>
            <person name="Koszul R."/>
            <person name="Lemaire M."/>
            <person name="Lesur I."/>
            <person name="Ma L."/>
            <person name="Muller H."/>
            <person name="Nicaud J.M."/>
            <person name="Nikolski M."/>
            <person name="Oztas S."/>
            <person name="Ozier-Kalogeropoulos O."/>
            <person name="Pellenz S."/>
            <person name="Potier S."/>
            <person name="Richard G.F."/>
            <person name="Straub M.L."/>
            <person name="Suleau A."/>
            <person name="Swennene D."/>
            <person name="Tekaia F."/>
            <person name="Wesolowski-Louvel M."/>
            <person name="Westhof E."/>
            <person name="Wirth B."/>
            <person name="Zeniou-Meyer M."/>
            <person name="Zivanovic I."/>
            <person name="Bolotin-Fukuhara M."/>
            <person name="Thierry A."/>
            <person name="Bouchier C."/>
            <person name="Caudron B."/>
            <person name="Scarpelli C."/>
            <person name="Gaillardin C."/>
            <person name="Weissenbach J."/>
            <person name="Wincker P."/>
            <person name="Souciet J.L."/>
        </authorList>
    </citation>
    <scope>NUCLEOTIDE SEQUENCE [LARGE SCALE GENOMIC DNA]</scope>
    <source>
        <strain evidence="6">ATCC 36239 / CBS 767 / BCRC 21394 / JCM 1990 / NBRC 0083 / IGC 2968</strain>
    </source>
</reference>
<dbReference type="KEGG" id="dha:DEHA2A08778g"/>
<dbReference type="GO" id="GO:0005737">
    <property type="term" value="C:cytoplasm"/>
    <property type="evidence" value="ECO:0007669"/>
    <property type="project" value="TreeGrafter"/>
</dbReference>
<dbReference type="EMBL" id="CR382133">
    <property type="protein sequence ID" value="CAG84666.2"/>
    <property type="molecule type" value="Genomic_DNA"/>
</dbReference>
<dbReference type="STRING" id="284592.Q6BYK9"/>
<feature type="compositionally biased region" description="Basic and acidic residues" evidence="3">
    <location>
        <begin position="108"/>
        <end position="121"/>
    </location>
</feature>
<organism evidence="5 6">
    <name type="scientific">Debaryomyces hansenii (strain ATCC 36239 / CBS 767 / BCRC 21394 / JCM 1990 / NBRC 0083 / IGC 2968)</name>
    <name type="common">Yeast</name>
    <name type="synonym">Torulaspora hansenii</name>
    <dbReference type="NCBI Taxonomy" id="284592"/>
    <lineage>
        <taxon>Eukaryota</taxon>
        <taxon>Fungi</taxon>
        <taxon>Dikarya</taxon>
        <taxon>Ascomycota</taxon>
        <taxon>Saccharomycotina</taxon>
        <taxon>Pichiomycetes</taxon>
        <taxon>Debaryomycetaceae</taxon>
        <taxon>Debaryomyces</taxon>
    </lineage>
</organism>
<keyword evidence="1" id="KW-0677">Repeat</keyword>
<dbReference type="SMART" id="SM00025">
    <property type="entry name" value="Pumilio"/>
    <property type="match status" value="8"/>
</dbReference>
<evidence type="ECO:0000256" key="3">
    <source>
        <dbReference type="SAM" id="MobiDB-lite"/>
    </source>
</evidence>
<dbReference type="PANTHER" id="PTHR12537">
    <property type="entry name" value="RNA BINDING PROTEIN PUMILIO-RELATED"/>
    <property type="match status" value="1"/>
</dbReference>
<dbReference type="Pfam" id="PF00806">
    <property type="entry name" value="PUF"/>
    <property type="match status" value="8"/>
</dbReference>
<dbReference type="VEuPathDB" id="FungiDB:DEHA2A08778g"/>
<dbReference type="InterPro" id="IPR033712">
    <property type="entry name" value="Pumilio_RNA-bd"/>
</dbReference>
<evidence type="ECO:0000256" key="2">
    <source>
        <dbReference type="PROSITE-ProRule" id="PRU00317"/>
    </source>
</evidence>
<gene>
    <name evidence="5" type="ordered locus">DEHA2A08778g</name>
</gene>
<evidence type="ECO:0000259" key="4">
    <source>
        <dbReference type="PROSITE" id="PS50303"/>
    </source>
</evidence>
<name>Q6BYK9_DEBHA</name>